<feature type="domain" description="HTH lysR-type" evidence="5">
    <location>
        <begin position="1"/>
        <end position="56"/>
    </location>
</feature>
<keyword evidence="7" id="KW-1185">Reference proteome</keyword>
<dbReference type="EMBL" id="WNZX01000007">
    <property type="protein sequence ID" value="MUG71064.1"/>
    <property type="molecule type" value="Genomic_DNA"/>
</dbReference>
<proteinExistence type="inferred from homology"/>
<dbReference type="CDD" id="cd05466">
    <property type="entry name" value="PBP2_LTTR_substrate"/>
    <property type="match status" value="1"/>
</dbReference>
<dbReference type="GO" id="GO:0003700">
    <property type="term" value="F:DNA-binding transcription factor activity"/>
    <property type="evidence" value="ECO:0007669"/>
    <property type="project" value="InterPro"/>
</dbReference>
<protein>
    <submittedName>
        <fullName evidence="6">LysR family transcriptional regulator</fullName>
    </submittedName>
</protein>
<dbReference type="RefSeq" id="WP_127604872.1">
    <property type="nucleotide sequence ID" value="NZ_JARTHJ010000038.1"/>
</dbReference>
<name>A0A7X3CTI4_9BACL</name>
<comment type="caution">
    <text evidence="6">The sequence shown here is derived from an EMBL/GenBank/DDBJ whole genome shotgun (WGS) entry which is preliminary data.</text>
</comment>
<dbReference type="InterPro" id="IPR036388">
    <property type="entry name" value="WH-like_DNA-bd_sf"/>
</dbReference>
<evidence type="ECO:0000313" key="6">
    <source>
        <dbReference type="EMBL" id="MUG71064.1"/>
    </source>
</evidence>
<dbReference type="GO" id="GO:0005829">
    <property type="term" value="C:cytosol"/>
    <property type="evidence" value="ECO:0007669"/>
    <property type="project" value="TreeGrafter"/>
</dbReference>
<dbReference type="InterPro" id="IPR000847">
    <property type="entry name" value="LysR_HTH_N"/>
</dbReference>
<keyword evidence="2" id="KW-0805">Transcription regulation</keyword>
<dbReference type="Gene3D" id="3.40.190.290">
    <property type="match status" value="1"/>
</dbReference>
<evidence type="ECO:0000313" key="7">
    <source>
        <dbReference type="Proteomes" id="UP000450917"/>
    </source>
</evidence>
<reference evidence="6 7" key="1">
    <citation type="submission" date="2019-11" db="EMBL/GenBank/DDBJ databases">
        <title>Draft genome sequences of five Paenibacillus species of dairy origin.</title>
        <authorList>
            <person name="Olajide A.M."/>
            <person name="Chen S."/>
            <person name="Lapointe G."/>
        </authorList>
    </citation>
    <scope>NUCLEOTIDE SEQUENCE [LARGE SCALE GENOMIC DNA]</scope>
    <source>
        <strain evidence="6 7">2CS3</strain>
    </source>
</reference>
<dbReference type="SUPFAM" id="SSF46785">
    <property type="entry name" value="Winged helix' DNA-binding domain"/>
    <property type="match status" value="1"/>
</dbReference>
<dbReference type="FunFam" id="1.10.10.10:FF:000001">
    <property type="entry name" value="LysR family transcriptional regulator"/>
    <property type="match status" value="1"/>
</dbReference>
<dbReference type="InterPro" id="IPR036390">
    <property type="entry name" value="WH_DNA-bd_sf"/>
</dbReference>
<dbReference type="GO" id="GO:0003677">
    <property type="term" value="F:DNA binding"/>
    <property type="evidence" value="ECO:0007669"/>
    <property type="project" value="UniProtKB-KW"/>
</dbReference>
<evidence type="ECO:0000256" key="1">
    <source>
        <dbReference type="ARBA" id="ARBA00009437"/>
    </source>
</evidence>
<gene>
    <name evidence="6" type="ORF">GNP93_10260</name>
</gene>
<dbReference type="AlphaFoldDB" id="A0A7X3CTI4"/>
<sequence length="295" mass="33541">MEQFDMFVTVVQQQSLNKASQLLNISQPALSRKIMKLEQELGVELFRRKGKRLELTRAGEVCYEYALDQQRLERKLHDSLRAFRSATKPASIVIGASLTTLQSTLPDLITIYTREHPHTDIKAVTGKTHEVVPLVKEKKVDIGLVASQIDDPGLVSVPLFDDHLCLVLPAAHPYADHAGLTVHDLHELPMILFSRGTWYRVLMDEMFHRCGVHPDVKMEIDSFEAIVRLVATCQTATLLPESYLRHPLVGNNELTVRFVPELEQTKRTTSLLYTEEAALEAPIRRFIDLAVKHYR</sequence>
<keyword evidence="4" id="KW-0804">Transcription</keyword>
<dbReference type="PRINTS" id="PR00039">
    <property type="entry name" value="HTHLYSR"/>
</dbReference>
<dbReference type="Proteomes" id="UP000450917">
    <property type="component" value="Unassembled WGS sequence"/>
</dbReference>
<evidence type="ECO:0000256" key="4">
    <source>
        <dbReference type="ARBA" id="ARBA00023163"/>
    </source>
</evidence>
<dbReference type="Pfam" id="PF03466">
    <property type="entry name" value="LysR_substrate"/>
    <property type="match status" value="1"/>
</dbReference>
<dbReference type="InterPro" id="IPR050950">
    <property type="entry name" value="HTH-type_LysR_regulators"/>
</dbReference>
<dbReference type="PANTHER" id="PTHR30419:SF8">
    <property type="entry name" value="NITROGEN ASSIMILATION TRANSCRIPTIONAL ACTIVATOR-RELATED"/>
    <property type="match status" value="1"/>
</dbReference>
<evidence type="ECO:0000256" key="2">
    <source>
        <dbReference type="ARBA" id="ARBA00023015"/>
    </source>
</evidence>
<accession>A0A7X3CTI4</accession>
<dbReference type="PROSITE" id="PS50931">
    <property type="entry name" value="HTH_LYSR"/>
    <property type="match status" value="1"/>
</dbReference>
<comment type="similarity">
    <text evidence="1">Belongs to the LysR transcriptional regulatory family.</text>
</comment>
<dbReference type="Gene3D" id="1.10.10.10">
    <property type="entry name" value="Winged helix-like DNA-binding domain superfamily/Winged helix DNA-binding domain"/>
    <property type="match status" value="1"/>
</dbReference>
<dbReference type="InterPro" id="IPR005119">
    <property type="entry name" value="LysR_subst-bd"/>
</dbReference>
<organism evidence="6 7">
    <name type="scientific">Paenibacillus validus</name>
    <dbReference type="NCBI Taxonomy" id="44253"/>
    <lineage>
        <taxon>Bacteria</taxon>
        <taxon>Bacillati</taxon>
        <taxon>Bacillota</taxon>
        <taxon>Bacilli</taxon>
        <taxon>Bacillales</taxon>
        <taxon>Paenibacillaceae</taxon>
        <taxon>Paenibacillus</taxon>
    </lineage>
</organism>
<dbReference type="Pfam" id="PF00126">
    <property type="entry name" value="HTH_1"/>
    <property type="match status" value="1"/>
</dbReference>
<evidence type="ECO:0000256" key="3">
    <source>
        <dbReference type="ARBA" id="ARBA00023125"/>
    </source>
</evidence>
<dbReference type="SUPFAM" id="SSF53850">
    <property type="entry name" value="Periplasmic binding protein-like II"/>
    <property type="match status" value="1"/>
</dbReference>
<evidence type="ECO:0000259" key="5">
    <source>
        <dbReference type="PROSITE" id="PS50931"/>
    </source>
</evidence>
<keyword evidence="3" id="KW-0238">DNA-binding</keyword>
<dbReference type="PANTHER" id="PTHR30419">
    <property type="entry name" value="HTH-TYPE TRANSCRIPTIONAL REGULATOR YBHD"/>
    <property type="match status" value="1"/>
</dbReference>